<keyword evidence="4" id="KW-1185">Reference proteome</keyword>
<gene>
    <name evidence="3" type="ORF">ACFSKK_09730</name>
</gene>
<evidence type="ECO:0000313" key="3">
    <source>
        <dbReference type="EMBL" id="MFD2213958.1"/>
    </source>
</evidence>
<dbReference type="InterPro" id="IPR050194">
    <property type="entry name" value="Glycosyltransferase_grp1"/>
</dbReference>
<evidence type="ECO:0000259" key="2">
    <source>
        <dbReference type="Pfam" id="PF13439"/>
    </source>
</evidence>
<proteinExistence type="predicted"/>
<protein>
    <submittedName>
        <fullName evidence="3">Glycosyltransferase family 4 protein</fullName>
        <ecNumber evidence="3">2.4.-.-</ecNumber>
    </submittedName>
</protein>
<dbReference type="Gene3D" id="3.40.50.2000">
    <property type="entry name" value="Glycogen Phosphorylase B"/>
    <property type="match status" value="2"/>
</dbReference>
<organism evidence="3 4">
    <name type="scientific">Metabacillus endolithicus</name>
    <dbReference type="NCBI Taxonomy" id="1535204"/>
    <lineage>
        <taxon>Bacteria</taxon>
        <taxon>Bacillati</taxon>
        <taxon>Bacillota</taxon>
        <taxon>Bacilli</taxon>
        <taxon>Bacillales</taxon>
        <taxon>Bacillaceae</taxon>
        <taxon>Metabacillus</taxon>
    </lineage>
</organism>
<dbReference type="RefSeq" id="WP_247344543.1">
    <property type="nucleotide sequence ID" value="NZ_CP095550.1"/>
</dbReference>
<dbReference type="PANTHER" id="PTHR45947">
    <property type="entry name" value="SULFOQUINOVOSYL TRANSFERASE SQD2"/>
    <property type="match status" value="1"/>
</dbReference>
<feature type="domain" description="Glycosyl transferase family 1" evidence="1">
    <location>
        <begin position="212"/>
        <end position="362"/>
    </location>
</feature>
<dbReference type="Pfam" id="PF00534">
    <property type="entry name" value="Glycos_transf_1"/>
    <property type="match status" value="1"/>
</dbReference>
<dbReference type="Proteomes" id="UP001597318">
    <property type="component" value="Unassembled WGS sequence"/>
</dbReference>
<dbReference type="EC" id="2.4.-.-" evidence="3"/>
<dbReference type="InterPro" id="IPR001296">
    <property type="entry name" value="Glyco_trans_1"/>
</dbReference>
<dbReference type="CDD" id="cd03801">
    <property type="entry name" value="GT4_PimA-like"/>
    <property type="match status" value="1"/>
</dbReference>
<accession>A0ABW5BUW2</accession>
<sequence length="394" mass="45607">MMKSDRTILILTPEFEEHLVGGLGRHVNDFVEEGIKHNLTFIILTPSKSNKESYLKKENIHIFHLLPWKQNSSDLFDFIRNINFRFSQFVLQELHIPFDLIHVHDWMFSASSCQIKEELHKPLITTIHSTEHERKQFNNGKELPKITKYEEQLIEASDQLIVCSSYMKNIIENRAVKQEIQIEVIPNGVIVENYQKMLESSQALQKFSFIDSSFLFAMGRLVKEKGFHLLLEAFSIIHKEYSELNLVIAGEGPYEEHLKQMATILEIKSNVFFTGFVKDEERNTLLSNCQALIVPSLYEPFGIVALEGMVLHKPIISFQVGGLEEVLLHDRGMLTAQINSKSLAETILFILSHPKQADEIAHTGYFAIIKEYQWSILIKKLISIYKKPEFLQYL</sequence>
<name>A0ABW5BUW2_9BACI</name>
<dbReference type="InterPro" id="IPR028098">
    <property type="entry name" value="Glyco_trans_4-like_N"/>
</dbReference>
<keyword evidence="3" id="KW-0328">Glycosyltransferase</keyword>
<evidence type="ECO:0000313" key="4">
    <source>
        <dbReference type="Proteomes" id="UP001597318"/>
    </source>
</evidence>
<dbReference type="SUPFAM" id="SSF53756">
    <property type="entry name" value="UDP-Glycosyltransferase/glycogen phosphorylase"/>
    <property type="match status" value="1"/>
</dbReference>
<dbReference type="PANTHER" id="PTHR45947:SF3">
    <property type="entry name" value="SULFOQUINOVOSYL TRANSFERASE SQD2"/>
    <property type="match status" value="1"/>
</dbReference>
<feature type="domain" description="Glycosyltransferase subfamily 4-like N-terminal" evidence="2">
    <location>
        <begin position="20"/>
        <end position="191"/>
    </location>
</feature>
<reference evidence="4" key="1">
    <citation type="journal article" date="2019" name="Int. J. Syst. Evol. Microbiol.">
        <title>The Global Catalogue of Microorganisms (GCM) 10K type strain sequencing project: providing services to taxonomists for standard genome sequencing and annotation.</title>
        <authorList>
            <consortium name="The Broad Institute Genomics Platform"/>
            <consortium name="The Broad Institute Genome Sequencing Center for Infectious Disease"/>
            <person name="Wu L."/>
            <person name="Ma J."/>
        </authorList>
    </citation>
    <scope>NUCLEOTIDE SEQUENCE [LARGE SCALE GENOMIC DNA]</scope>
    <source>
        <strain evidence="4">CGMCC 1.15474</strain>
    </source>
</reference>
<comment type="caution">
    <text evidence="3">The sequence shown here is derived from an EMBL/GenBank/DDBJ whole genome shotgun (WGS) entry which is preliminary data.</text>
</comment>
<dbReference type="EMBL" id="JBHUIK010000002">
    <property type="protein sequence ID" value="MFD2213958.1"/>
    <property type="molecule type" value="Genomic_DNA"/>
</dbReference>
<keyword evidence="3" id="KW-0808">Transferase</keyword>
<dbReference type="Pfam" id="PF13439">
    <property type="entry name" value="Glyco_transf_4"/>
    <property type="match status" value="1"/>
</dbReference>
<evidence type="ECO:0000259" key="1">
    <source>
        <dbReference type="Pfam" id="PF00534"/>
    </source>
</evidence>
<dbReference type="GO" id="GO:0016757">
    <property type="term" value="F:glycosyltransferase activity"/>
    <property type="evidence" value="ECO:0007669"/>
    <property type="project" value="UniProtKB-KW"/>
</dbReference>